<dbReference type="Pfam" id="PF12729">
    <property type="entry name" value="4HB_MCP_1"/>
    <property type="match status" value="1"/>
</dbReference>
<evidence type="ECO:0000313" key="7">
    <source>
        <dbReference type="EMBL" id="NEZ47778.1"/>
    </source>
</evidence>
<dbReference type="GO" id="GO:0007165">
    <property type="term" value="P:signal transduction"/>
    <property type="evidence" value="ECO:0007669"/>
    <property type="project" value="UniProtKB-KW"/>
</dbReference>
<dbReference type="PROSITE" id="PS50111">
    <property type="entry name" value="CHEMOTAXIS_TRANSDUC_2"/>
    <property type="match status" value="1"/>
</dbReference>
<dbReference type="AlphaFoldDB" id="A0A6M0REB5"/>
<dbReference type="PANTHER" id="PTHR32089">
    <property type="entry name" value="METHYL-ACCEPTING CHEMOTAXIS PROTEIN MCPB"/>
    <property type="match status" value="1"/>
</dbReference>
<evidence type="ECO:0000259" key="5">
    <source>
        <dbReference type="PROSITE" id="PS50111"/>
    </source>
</evidence>
<dbReference type="Proteomes" id="UP000473885">
    <property type="component" value="Unassembled WGS sequence"/>
</dbReference>
<dbReference type="InterPro" id="IPR003660">
    <property type="entry name" value="HAMP_dom"/>
</dbReference>
<keyword evidence="4" id="KW-1133">Transmembrane helix</keyword>
<dbReference type="Pfam" id="PF00672">
    <property type="entry name" value="HAMP"/>
    <property type="match status" value="1"/>
</dbReference>
<dbReference type="PROSITE" id="PS50885">
    <property type="entry name" value="HAMP"/>
    <property type="match status" value="1"/>
</dbReference>
<dbReference type="SUPFAM" id="SSF58104">
    <property type="entry name" value="Methyl-accepting chemotaxis protein (MCP) signaling domain"/>
    <property type="match status" value="1"/>
</dbReference>
<feature type="domain" description="Methyl-accepting transducer" evidence="5">
    <location>
        <begin position="309"/>
        <end position="560"/>
    </location>
</feature>
<evidence type="ECO:0000313" key="8">
    <source>
        <dbReference type="Proteomes" id="UP000473885"/>
    </source>
</evidence>
<protein>
    <submittedName>
        <fullName evidence="7">Methyl-accepting chemotaxis protein</fullName>
    </submittedName>
</protein>
<accession>A0A6M0REB5</accession>
<evidence type="ECO:0000256" key="3">
    <source>
        <dbReference type="PROSITE-ProRule" id="PRU00284"/>
    </source>
</evidence>
<evidence type="ECO:0000256" key="2">
    <source>
        <dbReference type="ARBA" id="ARBA00029447"/>
    </source>
</evidence>
<dbReference type="InterPro" id="IPR004090">
    <property type="entry name" value="Chemotax_Me-accpt_rcpt"/>
</dbReference>
<proteinExistence type="inferred from homology"/>
<evidence type="ECO:0000256" key="4">
    <source>
        <dbReference type="SAM" id="Phobius"/>
    </source>
</evidence>
<organism evidence="7 8">
    <name type="scientific">Clostridium niameyense</name>
    <dbReference type="NCBI Taxonomy" id="1622073"/>
    <lineage>
        <taxon>Bacteria</taxon>
        <taxon>Bacillati</taxon>
        <taxon>Bacillota</taxon>
        <taxon>Clostridia</taxon>
        <taxon>Eubacteriales</taxon>
        <taxon>Clostridiaceae</taxon>
        <taxon>Clostridium</taxon>
    </lineage>
</organism>
<dbReference type="EMBL" id="SXDP01000012">
    <property type="protein sequence ID" value="NEZ47778.1"/>
    <property type="molecule type" value="Genomic_DNA"/>
</dbReference>
<feature type="transmembrane region" description="Helical" evidence="4">
    <location>
        <begin position="217"/>
        <end position="237"/>
    </location>
</feature>
<keyword evidence="1 3" id="KW-0807">Transducer</keyword>
<dbReference type="CDD" id="cd06225">
    <property type="entry name" value="HAMP"/>
    <property type="match status" value="1"/>
</dbReference>
<feature type="domain" description="HAMP" evidence="6">
    <location>
        <begin position="238"/>
        <end position="290"/>
    </location>
</feature>
<evidence type="ECO:0000256" key="1">
    <source>
        <dbReference type="ARBA" id="ARBA00023224"/>
    </source>
</evidence>
<dbReference type="PANTHER" id="PTHR32089:SF112">
    <property type="entry name" value="LYSOZYME-LIKE PROTEIN-RELATED"/>
    <property type="match status" value="1"/>
</dbReference>
<dbReference type="InterPro" id="IPR024478">
    <property type="entry name" value="HlyB_4HB_MCP"/>
</dbReference>
<dbReference type="Pfam" id="PF00015">
    <property type="entry name" value="MCPsignal"/>
    <property type="match status" value="1"/>
</dbReference>
<gene>
    <name evidence="7" type="ORF">FDF74_11360</name>
</gene>
<dbReference type="PRINTS" id="PR00260">
    <property type="entry name" value="CHEMTRNSDUCR"/>
</dbReference>
<sequence>MKCINNYIIIVYHKERVNVNSKVRGILMKSTKKLSQKLISCFLAIAILIGLAGFLSLTKLRRVNENSESMYHTLEGIKILENLKDNFFEIRGDLLGLVHEKNQDKESYYLNNIDKIIKDSDKTLKSYGDKLTTYFPGEKEAHENLKTNYIQYKEYITKMVVACKKKDYAEADRQGQLSYQCRQNMIKSLNKIIIINTKHAKDLKANNITVYGNSRSIVSVISIIGFAFAILLGTFITRDIKNPLSKMESFADELAKYNLTSNLEINRQDEFGSTAKSLKSVQNNMKELVEIIMGKSSELSASSEELSATIEEMTAKFDEIDSSSNKISKELEETSASTEEISASVEEVNSSIEELSVKATEGSENSSKIKVKANDAEKLSIESKGATQNLYKTKEKDILKAIEDGKVVVEIKVMAEAIANISEQTNLLALNAAIEAARAGEYGKGFAVVAEEIRKLAEQSKGTVDTIQNTVAKVQSAFTNLSDNSKEVLNFIDDTIMKDYEAFLNTSESYGKDANFLSSMSEDIAAMTEELNATINQVSDAVQNVAEGSQRSNENTSQILDGINEATEGMTEISKTAQNQAELAQILNEMVGKFKI</sequence>
<dbReference type="InterPro" id="IPR004089">
    <property type="entry name" value="MCPsignal_dom"/>
</dbReference>
<dbReference type="GO" id="GO:0006935">
    <property type="term" value="P:chemotaxis"/>
    <property type="evidence" value="ECO:0007669"/>
    <property type="project" value="InterPro"/>
</dbReference>
<dbReference type="SMART" id="SM00283">
    <property type="entry name" value="MA"/>
    <property type="match status" value="1"/>
</dbReference>
<keyword evidence="4" id="KW-0472">Membrane</keyword>
<keyword evidence="4" id="KW-0812">Transmembrane</keyword>
<feature type="transmembrane region" description="Helical" evidence="4">
    <location>
        <begin position="38"/>
        <end position="57"/>
    </location>
</feature>
<dbReference type="Gene3D" id="1.10.287.950">
    <property type="entry name" value="Methyl-accepting chemotaxis protein"/>
    <property type="match status" value="1"/>
</dbReference>
<evidence type="ECO:0000259" key="6">
    <source>
        <dbReference type="PROSITE" id="PS50885"/>
    </source>
</evidence>
<reference evidence="7 8" key="1">
    <citation type="submission" date="2019-04" db="EMBL/GenBank/DDBJ databases">
        <title>Genome sequencing of Clostridium botulinum Groups I-IV and Clostridium butyricum.</title>
        <authorList>
            <person name="Brunt J."/>
            <person name="Van Vliet A.H.M."/>
            <person name="Stringer S.C."/>
            <person name="Carter A.T."/>
            <person name="Peck M.W."/>
        </authorList>
    </citation>
    <scope>NUCLEOTIDE SEQUENCE [LARGE SCALE GENOMIC DNA]</scope>
    <source>
        <strain evidence="7 8">IFR 18/094</strain>
    </source>
</reference>
<comment type="similarity">
    <text evidence="2">Belongs to the methyl-accepting chemotaxis (MCP) protein family.</text>
</comment>
<name>A0A6M0REB5_9CLOT</name>
<comment type="caution">
    <text evidence="7">The sequence shown here is derived from an EMBL/GenBank/DDBJ whole genome shotgun (WGS) entry which is preliminary data.</text>
</comment>
<dbReference type="GO" id="GO:0004888">
    <property type="term" value="F:transmembrane signaling receptor activity"/>
    <property type="evidence" value="ECO:0007669"/>
    <property type="project" value="InterPro"/>
</dbReference>
<dbReference type="GO" id="GO:0016020">
    <property type="term" value="C:membrane"/>
    <property type="evidence" value="ECO:0007669"/>
    <property type="project" value="InterPro"/>
</dbReference>
<keyword evidence="8" id="KW-1185">Reference proteome</keyword>